<comment type="caution">
    <text evidence="6">The sequence shown here is derived from an EMBL/GenBank/DDBJ whole genome shotgun (WGS) entry which is preliminary data.</text>
</comment>
<dbReference type="EMBL" id="BMHB01000001">
    <property type="protein sequence ID" value="GGI14877.1"/>
    <property type="molecule type" value="Genomic_DNA"/>
</dbReference>
<keyword evidence="2" id="KW-0805">Transcription regulation</keyword>
<evidence type="ECO:0000256" key="2">
    <source>
        <dbReference type="ARBA" id="ARBA00023015"/>
    </source>
</evidence>
<evidence type="ECO:0000313" key="6">
    <source>
        <dbReference type="EMBL" id="GGI14877.1"/>
    </source>
</evidence>
<dbReference type="PROSITE" id="PS50931">
    <property type="entry name" value="HTH_LYSR"/>
    <property type="match status" value="1"/>
</dbReference>
<dbReference type="Gene3D" id="3.40.190.290">
    <property type="match status" value="1"/>
</dbReference>
<dbReference type="SUPFAM" id="SSF53850">
    <property type="entry name" value="Periplasmic binding protein-like II"/>
    <property type="match status" value="1"/>
</dbReference>
<dbReference type="InterPro" id="IPR036388">
    <property type="entry name" value="WH-like_DNA-bd_sf"/>
</dbReference>
<dbReference type="FunFam" id="1.10.10.10:FF:000001">
    <property type="entry name" value="LysR family transcriptional regulator"/>
    <property type="match status" value="1"/>
</dbReference>
<accession>A0A8J3AI27</accession>
<dbReference type="Pfam" id="PF00126">
    <property type="entry name" value="HTH_1"/>
    <property type="match status" value="1"/>
</dbReference>
<name>A0A8J3AI27_9BACI</name>
<gene>
    <name evidence="6" type="ORF">GCM10007380_25150</name>
</gene>
<dbReference type="InterPro" id="IPR036390">
    <property type="entry name" value="WH_DNA-bd_sf"/>
</dbReference>
<proteinExistence type="inferred from homology"/>
<dbReference type="GO" id="GO:0003677">
    <property type="term" value="F:DNA binding"/>
    <property type="evidence" value="ECO:0007669"/>
    <property type="project" value="UniProtKB-KW"/>
</dbReference>
<keyword evidence="3" id="KW-0238">DNA-binding</keyword>
<organism evidence="6 7">
    <name type="scientific">Gottfriedia solisilvae</name>
    <dbReference type="NCBI Taxonomy" id="1516104"/>
    <lineage>
        <taxon>Bacteria</taxon>
        <taxon>Bacillati</taxon>
        <taxon>Bacillota</taxon>
        <taxon>Bacilli</taxon>
        <taxon>Bacillales</taxon>
        <taxon>Bacillaceae</taxon>
        <taxon>Gottfriedia</taxon>
    </lineage>
</organism>
<keyword evidence="4" id="KW-0804">Transcription</keyword>
<dbReference type="PANTHER" id="PTHR30419">
    <property type="entry name" value="HTH-TYPE TRANSCRIPTIONAL REGULATOR YBHD"/>
    <property type="match status" value="1"/>
</dbReference>
<dbReference type="Pfam" id="PF03466">
    <property type="entry name" value="LysR_substrate"/>
    <property type="match status" value="1"/>
</dbReference>
<evidence type="ECO:0000259" key="5">
    <source>
        <dbReference type="PROSITE" id="PS50931"/>
    </source>
</evidence>
<dbReference type="InterPro" id="IPR000847">
    <property type="entry name" value="LysR_HTH_N"/>
</dbReference>
<evidence type="ECO:0000256" key="3">
    <source>
        <dbReference type="ARBA" id="ARBA00023125"/>
    </source>
</evidence>
<dbReference type="InterPro" id="IPR005119">
    <property type="entry name" value="LysR_subst-bd"/>
</dbReference>
<sequence length="316" mass="35655">MELKQLEYFIAICEEMHFTKAADNLRIGQSALSYQIKALEGELGILLFDRLGKKIALTEAGKILKGHSHKIIDTIKIANDDLQELQTLNKGRLTIGALSGDLSHIASMALLEFHSIYPHIQLQFFAMDDVVKKIKQNAFDLALTIIPPDDDQLNMIPLYEEEFYLVVHANHELANQSDVEIGDLQNIPLILNPKDHCFRHWFDAICAKQGILINPIIESTDIKAIINFVINGKGATILSSRLFRIENNGHLSTIRIKPSLIRKVAIVHHKQKHIGAAAKAFKALLNSYLEIYSWENSDRSSTPKKMVLSQSNKEFL</sequence>
<evidence type="ECO:0000313" key="7">
    <source>
        <dbReference type="Proteomes" id="UP000626244"/>
    </source>
</evidence>
<dbReference type="GO" id="GO:0005829">
    <property type="term" value="C:cytosol"/>
    <property type="evidence" value="ECO:0007669"/>
    <property type="project" value="TreeGrafter"/>
</dbReference>
<keyword evidence="7" id="KW-1185">Reference proteome</keyword>
<dbReference type="PRINTS" id="PR00039">
    <property type="entry name" value="HTHLYSR"/>
</dbReference>
<dbReference type="SUPFAM" id="SSF46785">
    <property type="entry name" value="Winged helix' DNA-binding domain"/>
    <property type="match status" value="1"/>
</dbReference>
<dbReference type="Proteomes" id="UP000626244">
    <property type="component" value="Unassembled WGS sequence"/>
</dbReference>
<dbReference type="GO" id="GO:0003700">
    <property type="term" value="F:DNA-binding transcription factor activity"/>
    <property type="evidence" value="ECO:0007669"/>
    <property type="project" value="InterPro"/>
</dbReference>
<dbReference type="InterPro" id="IPR050950">
    <property type="entry name" value="HTH-type_LysR_regulators"/>
</dbReference>
<reference evidence="7" key="1">
    <citation type="journal article" date="2019" name="Int. J. Syst. Evol. Microbiol.">
        <title>The Global Catalogue of Microorganisms (GCM) 10K type strain sequencing project: providing services to taxonomists for standard genome sequencing and annotation.</title>
        <authorList>
            <consortium name="The Broad Institute Genomics Platform"/>
            <consortium name="The Broad Institute Genome Sequencing Center for Infectious Disease"/>
            <person name="Wu L."/>
            <person name="Ma J."/>
        </authorList>
    </citation>
    <scope>NUCLEOTIDE SEQUENCE [LARGE SCALE GENOMIC DNA]</scope>
    <source>
        <strain evidence="7">CGMCC 1.14993</strain>
    </source>
</reference>
<dbReference type="Gene3D" id="1.10.10.10">
    <property type="entry name" value="Winged helix-like DNA-binding domain superfamily/Winged helix DNA-binding domain"/>
    <property type="match status" value="1"/>
</dbReference>
<feature type="domain" description="HTH lysR-type" evidence="5">
    <location>
        <begin position="1"/>
        <end position="58"/>
    </location>
</feature>
<evidence type="ECO:0000256" key="1">
    <source>
        <dbReference type="ARBA" id="ARBA00009437"/>
    </source>
</evidence>
<evidence type="ECO:0000256" key="4">
    <source>
        <dbReference type="ARBA" id="ARBA00023163"/>
    </source>
</evidence>
<comment type="similarity">
    <text evidence="1">Belongs to the LysR transcriptional regulatory family.</text>
</comment>
<protein>
    <submittedName>
        <fullName evidence="6">LysR family transcriptional regulator</fullName>
    </submittedName>
</protein>
<dbReference type="AlphaFoldDB" id="A0A8J3AI27"/>
<dbReference type="CDD" id="cd05466">
    <property type="entry name" value="PBP2_LTTR_substrate"/>
    <property type="match status" value="1"/>
</dbReference>